<sequence>MLRILGAAGTSLVLVAAAAAPAQAATSWTVLSTSDRGTVANELYGSAALSASSAWAVGSWYDTGRAAPRTLIERWNGTSWSTVTSPNATDYYNELRDVDAASASSAWAVGYANGSPGVNGAPRNALALRWNGTSWSAVATPQPGTNFRQLYGVKAVSATDAWAVGWYYDSSLHGEALMLHWNGTAWTQVTAPDPGTSGTSLEGVAGTAANDIWAVGYYSNTGEKGVLAHPLAVHYNGVSWVRSPLPESGTGTFLHSVTALSATDVWAVGSKNGYATPVAYHWNGSVWSEVPTAPVGGAGNNILYGVSGTASGVWAVGYSSAGGRTQPMVQRWSGTAFTNETVPRQEIGGLLYSVAATAGPTVFAAGTRWDLNDSGSISDRTLSMRGSGS</sequence>
<accession>A0A285K8I0</accession>
<name>A0A285K8I0_9ACTN</name>
<dbReference type="Proteomes" id="UP000219612">
    <property type="component" value="Unassembled WGS sequence"/>
</dbReference>
<evidence type="ECO:0000256" key="1">
    <source>
        <dbReference type="SAM" id="SignalP"/>
    </source>
</evidence>
<protein>
    <submittedName>
        <fullName evidence="2">Uncharacterized protein</fullName>
    </submittedName>
</protein>
<organism evidence="2 3">
    <name type="scientific">Paractinoplanes atraurantiacus</name>
    <dbReference type="NCBI Taxonomy" id="1036182"/>
    <lineage>
        <taxon>Bacteria</taxon>
        <taxon>Bacillati</taxon>
        <taxon>Actinomycetota</taxon>
        <taxon>Actinomycetes</taxon>
        <taxon>Micromonosporales</taxon>
        <taxon>Micromonosporaceae</taxon>
        <taxon>Paractinoplanes</taxon>
    </lineage>
</organism>
<dbReference type="AlphaFoldDB" id="A0A285K8I0"/>
<keyword evidence="3" id="KW-1185">Reference proteome</keyword>
<feature type="chain" id="PRO_5012018319" evidence="1">
    <location>
        <begin position="25"/>
        <end position="389"/>
    </location>
</feature>
<evidence type="ECO:0000313" key="3">
    <source>
        <dbReference type="Proteomes" id="UP000219612"/>
    </source>
</evidence>
<feature type="signal peptide" evidence="1">
    <location>
        <begin position="1"/>
        <end position="24"/>
    </location>
</feature>
<evidence type="ECO:0000313" key="2">
    <source>
        <dbReference type="EMBL" id="SNY68924.1"/>
    </source>
</evidence>
<dbReference type="OrthoDB" id="3454650at2"/>
<dbReference type="RefSeq" id="WP_097328123.1">
    <property type="nucleotide sequence ID" value="NZ_OBDY01000034.1"/>
</dbReference>
<gene>
    <name evidence="2" type="ORF">SAMN05421748_13464</name>
</gene>
<keyword evidence="1" id="KW-0732">Signal</keyword>
<dbReference type="EMBL" id="OBDY01000034">
    <property type="protein sequence ID" value="SNY68924.1"/>
    <property type="molecule type" value="Genomic_DNA"/>
</dbReference>
<reference evidence="2 3" key="1">
    <citation type="submission" date="2017-09" db="EMBL/GenBank/DDBJ databases">
        <authorList>
            <person name="Ehlers B."/>
            <person name="Leendertz F.H."/>
        </authorList>
    </citation>
    <scope>NUCLEOTIDE SEQUENCE [LARGE SCALE GENOMIC DNA]</scope>
    <source>
        <strain evidence="2 3">CGMCC 4.6857</strain>
    </source>
</reference>
<proteinExistence type="predicted"/>